<accession>A0A5K1K1F2</accession>
<keyword evidence="8" id="KW-0560">Oxidoreductase</keyword>
<organism evidence="12">
    <name type="scientific">Ganoderma boninense</name>
    <dbReference type="NCBI Taxonomy" id="34458"/>
    <lineage>
        <taxon>Eukaryota</taxon>
        <taxon>Fungi</taxon>
        <taxon>Dikarya</taxon>
        <taxon>Basidiomycota</taxon>
        <taxon>Agaricomycotina</taxon>
        <taxon>Agaricomycetes</taxon>
        <taxon>Polyporales</taxon>
        <taxon>Polyporaceae</taxon>
        <taxon>Ganoderma</taxon>
    </lineage>
</organism>
<gene>
    <name evidence="12" type="primary">I1R980</name>
</gene>
<evidence type="ECO:0000256" key="1">
    <source>
        <dbReference type="ARBA" id="ARBA00001971"/>
    </source>
</evidence>
<dbReference type="GO" id="GO:0005506">
    <property type="term" value="F:iron ion binding"/>
    <property type="evidence" value="ECO:0007669"/>
    <property type="project" value="InterPro"/>
</dbReference>
<comment type="subcellular location">
    <subcellularLocation>
        <location evidence="2">Membrane</location>
        <topology evidence="2">Single-pass membrane protein</topology>
    </subcellularLocation>
</comment>
<evidence type="ECO:0000256" key="11">
    <source>
        <dbReference type="ARBA" id="ARBA00023136"/>
    </source>
</evidence>
<comment type="similarity">
    <text evidence="3">Belongs to the cytochrome P450 family.</text>
</comment>
<evidence type="ECO:0000313" key="12">
    <source>
        <dbReference type="EMBL" id="VWO99451.1"/>
    </source>
</evidence>
<comment type="cofactor">
    <cofactor evidence="1">
        <name>heme</name>
        <dbReference type="ChEBI" id="CHEBI:30413"/>
    </cofactor>
</comment>
<evidence type="ECO:0000256" key="8">
    <source>
        <dbReference type="ARBA" id="ARBA00023002"/>
    </source>
</evidence>
<evidence type="ECO:0000256" key="9">
    <source>
        <dbReference type="ARBA" id="ARBA00023004"/>
    </source>
</evidence>
<dbReference type="GO" id="GO:0004497">
    <property type="term" value="F:monooxygenase activity"/>
    <property type="evidence" value="ECO:0007669"/>
    <property type="project" value="UniProtKB-KW"/>
</dbReference>
<dbReference type="GO" id="GO:0020037">
    <property type="term" value="F:heme binding"/>
    <property type="evidence" value="ECO:0007669"/>
    <property type="project" value="InterPro"/>
</dbReference>
<evidence type="ECO:0000256" key="5">
    <source>
        <dbReference type="ARBA" id="ARBA00022692"/>
    </source>
</evidence>
<evidence type="ECO:0000256" key="4">
    <source>
        <dbReference type="ARBA" id="ARBA00022617"/>
    </source>
</evidence>
<protein>
    <submittedName>
        <fullName evidence="12">N/A</fullName>
    </submittedName>
</protein>
<dbReference type="AlphaFoldDB" id="A0A5K1K1F2"/>
<dbReference type="SUPFAM" id="SSF48264">
    <property type="entry name" value="Cytochrome P450"/>
    <property type="match status" value="1"/>
</dbReference>
<reference evidence="12" key="1">
    <citation type="submission" date="2019-10" db="EMBL/GenBank/DDBJ databases">
        <authorList>
            <person name="Nor Muhammad N."/>
        </authorList>
    </citation>
    <scope>NUCLEOTIDE SEQUENCE</scope>
</reference>
<dbReference type="InterPro" id="IPR050364">
    <property type="entry name" value="Cytochrome_P450_fung"/>
</dbReference>
<keyword evidence="5" id="KW-0812">Transmembrane</keyword>
<keyword evidence="7" id="KW-1133">Transmembrane helix</keyword>
<keyword evidence="9" id="KW-0408">Iron</keyword>
<evidence type="ECO:0000256" key="10">
    <source>
        <dbReference type="ARBA" id="ARBA00023033"/>
    </source>
</evidence>
<keyword evidence="11" id="KW-0472">Membrane</keyword>
<keyword evidence="6" id="KW-0479">Metal-binding</keyword>
<keyword evidence="4" id="KW-0349">Heme</keyword>
<dbReference type="PANTHER" id="PTHR46300">
    <property type="entry name" value="P450, PUTATIVE (EUROFUNG)-RELATED-RELATED"/>
    <property type="match status" value="1"/>
</dbReference>
<dbReference type="GO" id="GO:0016020">
    <property type="term" value="C:membrane"/>
    <property type="evidence" value="ECO:0007669"/>
    <property type="project" value="UniProtKB-SubCell"/>
</dbReference>
<dbReference type="PANTHER" id="PTHR46300:SF7">
    <property type="entry name" value="P450, PUTATIVE (EUROFUNG)-RELATED"/>
    <property type="match status" value="1"/>
</dbReference>
<keyword evidence="10" id="KW-0503">Monooxygenase</keyword>
<sequence>MLFRVFDQCLVIVNDAETAVDLLERRSAKYSSRPDSVLTKLSSRAGWEWNMAFFPYGWSWRQHRRVVWKHYQPDAIPKYYDAQTQAARRLLALFISAPNNLSENIRYGIGTALVTSTYGLDVGGDLSDRYLSAFETGVKSIQLFLSGTSILEFLPILSYVPHWIPGTGYLRKLVGIRRATLRLRDLPWRDARDAVLSGRADGRESVVSAMIEDYTHLKDEARSKFEEEAARNVAAVSYAGTVSPSLKLFSSTSLS</sequence>
<evidence type="ECO:0000256" key="6">
    <source>
        <dbReference type="ARBA" id="ARBA00022723"/>
    </source>
</evidence>
<proteinExistence type="inferred from homology"/>
<name>A0A5K1K1F2_9APHY</name>
<dbReference type="Gene3D" id="1.10.630.10">
    <property type="entry name" value="Cytochrome P450"/>
    <property type="match status" value="1"/>
</dbReference>
<dbReference type="GO" id="GO:0016705">
    <property type="term" value="F:oxidoreductase activity, acting on paired donors, with incorporation or reduction of molecular oxygen"/>
    <property type="evidence" value="ECO:0007669"/>
    <property type="project" value="InterPro"/>
</dbReference>
<evidence type="ECO:0000256" key="3">
    <source>
        <dbReference type="ARBA" id="ARBA00010617"/>
    </source>
</evidence>
<dbReference type="InterPro" id="IPR036396">
    <property type="entry name" value="Cyt_P450_sf"/>
</dbReference>
<evidence type="ECO:0000256" key="7">
    <source>
        <dbReference type="ARBA" id="ARBA00022989"/>
    </source>
</evidence>
<dbReference type="EMBL" id="LR727653">
    <property type="protein sequence ID" value="VWO99451.1"/>
    <property type="molecule type" value="Genomic_DNA"/>
</dbReference>
<evidence type="ECO:0000256" key="2">
    <source>
        <dbReference type="ARBA" id="ARBA00004167"/>
    </source>
</evidence>